<name>A0ABR6ZN06_9BURK</name>
<dbReference type="PROSITE" id="PS51257">
    <property type="entry name" value="PROKAR_LIPOPROTEIN"/>
    <property type="match status" value="1"/>
</dbReference>
<evidence type="ECO:0000256" key="3">
    <source>
        <dbReference type="SAM" id="SignalP"/>
    </source>
</evidence>
<keyword evidence="1" id="KW-0479">Metal-binding</keyword>
<sequence>MSRLISNAICSNACSTVRRFIALGCLALACLISLQSLQAQAAPQVAAVVDTAHASFPGAVGWAAQTPGGRGGKIIRVTNLNADGPGSLKEAIETAGPRIVVFEVGGVIDLKRSTLTIREPFITIAGQTAPSPGITIIRGGLIVRGHDAIIRHLRVRTGVDGQPKRSGWEEDAFSTSSAHDVIVDHCSFSWAIDENMSASGPRFNGNTPEEWRKGTSYNVTFSYNLAAEGLAEASHSKGEHSKGSLVHDNVTNILFYRNIFAHNVERNPLFKGGVRGSVINNLIYDPGRRAIHYNLMALEWGTHAYQNGQLSAVGNVMRGGLSTKGKLPFMTLGGDGDLEYYAKDNTAVDKYGMPLPLFGRYGETQAKLISMSEPVAWPAGIAVMPSHDVEKYLLQYAGARPWDRDADDTRVLYFVAEGQGKIINDENEVSGYPKQNEVHAPFVDAEWGMDNMEPRSGIYPQPRKRK</sequence>
<dbReference type="RefSeq" id="WP_186946518.1">
    <property type="nucleotide sequence ID" value="NZ_JACOGF010000003.1"/>
</dbReference>
<dbReference type="GO" id="GO:0016829">
    <property type="term" value="F:lyase activity"/>
    <property type="evidence" value="ECO:0007669"/>
    <property type="project" value="UniProtKB-KW"/>
</dbReference>
<comment type="caution">
    <text evidence="4">The sequence shown here is derived from an EMBL/GenBank/DDBJ whole genome shotgun (WGS) entry which is preliminary data.</text>
</comment>
<keyword evidence="5" id="KW-1185">Reference proteome</keyword>
<dbReference type="PANTHER" id="PTHR42970:SF1">
    <property type="entry name" value="PECTATE LYASE C-RELATED"/>
    <property type="match status" value="1"/>
</dbReference>
<dbReference type="Proteomes" id="UP000650424">
    <property type="component" value="Unassembled WGS sequence"/>
</dbReference>
<keyword evidence="2" id="KW-0325">Glycoprotein</keyword>
<keyword evidence="3" id="KW-0732">Signal</keyword>
<dbReference type="EMBL" id="JACOGF010000003">
    <property type="protein sequence ID" value="MBC3917285.1"/>
    <property type="molecule type" value="Genomic_DNA"/>
</dbReference>
<feature type="chain" id="PRO_5045242713" evidence="3">
    <location>
        <begin position="42"/>
        <end position="466"/>
    </location>
</feature>
<protein>
    <submittedName>
        <fullName evidence="4">Pectate lyase</fullName>
    </submittedName>
</protein>
<dbReference type="PANTHER" id="PTHR42970">
    <property type="entry name" value="PECTATE LYASE C-RELATED"/>
    <property type="match status" value="1"/>
</dbReference>
<evidence type="ECO:0000313" key="5">
    <source>
        <dbReference type="Proteomes" id="UP000650424"/>
    </source>
</evidence>
<keyword evidence="4" id="KW-0456">Lyase</keyword>
<accession>A0ABR6ZN06</accession>
<feature type="signal peptide" evidence="3">
    <location>
        <begin position="1"/>
        <end position="41"/>
    </location>
</feature>
<evidence type="ECO:0000256" key="2">
    <source>
        <dbReference type="ARBA" id="ARBA00023180"/>
    </source>
</evidence>
<evidence type="ECO:0000313" key="4">
    <source>
        <dbReference type="EMBL" id="MBC3917285.1"/>
    </source>
</evidence>
<dbReference type="Gene3D" id="2.160.20.10">
    <property type="entry name" value="Single-stranded right-handed beta-helix, Pectin lyase-like"/>
    <property type="match status" value="1"/>
</dbReference>
<proteinExistence type="predicted"/>
<organism evidence="4 5">
    <name type="scientific">Undibacterium hunanense</name>
    <dbReference type="NCBI Taxonomy" id="2762292"/>
    <lineage>
        <taxon>Bacteria</taxon>
        <taxon>Pseudomonadati</taxon>
        <taxon>Pseudomonadota</taxon>
        <taxon>Betaproteobacteria</taxon>
        <taxon>Burkholderiales</taxon>
        <taxon>Oxalobacteraceae</taxon>
        <taxon>Undibacterium</taxon>
    </lineage>
</organism>
<evidence type="ECO:0000256" key="1">
    <source>
        <dbReference type="ARBA" id="ARBA00022723"/>
    </source>
</evidence>
<dbReference type="SUPFAM" id="SSF51126">
    <property type="entry name" value="Pectin lyase-like"/>
    <property type="match status" value="1"/>
</dbReference>
<dbReference type="InterPro" id="IPR052063">
    <property type="entry name" value="Polysaccharide_Lyase_1"/>
</dbReference>
<gene>
    <name evidence="4" type="ORF">H8L32_07350</name>
</gene>
<dbReference type="InterPro" id="IPR012334">
    <property type="entry name" value="Pectin_lyas_fold"/>
</dbReference>
<dbReference type="InterPro" id="IPR011050">
    <property type="entry name" value="Pectin_lyase_fold/virulence"/>
</dbReference>
<reference evidence="4 5" key="1">
    <citation type="submission" date="2020-08" db="EMBL/GenBank/DDBJ databases">
        <title>Novel species isolated from subtropical streams in China.</title>
        <authorList>
            <person name="Lu H."/>
        </authorList>
    </citation>
    <scope>NUCLEOTIDE SEQUENCE [LARGE SCALE GENOMIC DNA]</scope>
    <source>
        <strain evidence="4 5">CY18W</strain>
    </source>
</reference>